<comment type="caution">
    <text evidence="3">The sequence shown here is derived from an EMBL/GenBank/DDBJ whole genome shotgun (WGS) entry which is preliminary data.</text>
</comment>
<name>A0A7J7K263_BUGNE</name>
<dbReference type="OrthoDB" id="10072099at2759"/>
<organism evidence="3 4">
    <name type="scientific">Bugula neritina</name>
    <name type="common">Brown bryozoan</name>
    <name type="synonym">Sertularia neritina</name>
    <dbReference type="NCBI Taxonomy" id="10212"/>
    <lineage>
        <taxon>Eukaryota</taxon>
        <taxon>Metazoa</taxon>
        <taxon>Spiralia</taxon>
        <taxon>Lophotrochozoa</taxon>
        <taxon>Bryozoa</taxon>
        <taxon>Gymnolaemata</taxon>
        <taxon>Cheilostomatida</taxon>
        <taxon>Flustrina</taxon>
        <taxon>Buguloidea</taxon>
        <taxon>Bugulidae</taxon>
        <taxon>Bugula</taxon>
    </lineage>
</organism>
<feature type="compositionally biased region" description="Basic and acidic residues" evidence="2">
    <location>
        <begin position="438"/>
        <end position="458"/>
    </location>
</feature>
<accession>A0A7J7K263</accession>
<keyword evidence="1" id="KW-0175">Coiled coil</keyword>
<proteinExistence type="predicted"/>
<feature type="compositionally biased region" description="Polar residues" evidence="2">
    <location>
        <begin position="497"/>
        <end position="507"/>
    </location>
</feature>
<dbReference type="Proteomes" id="UP000593567">
    <property type="component" value="Unassembled WGS sequence"/>
</dbReference>
<feature type="region of interest" description="Disordered" evidence="2">
    <location>
        <begin position="377"/>
        <end position="476"/>
    </location>
</feature>
<feature type="compositionally biased region" description="Basic and acidic residues" evidence="2">
    <location>
        <begin position="377"/>
        <end position="395"/>
    </location>
</feature>
<protein>
    <submittedName>
        <fullName evidence="3">CCDC158</fullName>
    </submittedName>
</protein>
<feature type="compositionally biased region" description="Basic residues" evidence="2">
    <location>
        <begin position="459"/>
        <end position="469"/>
    </location>
</feature>
<dbReference type="InterPro" id="IPR031809">
    <property type="entry name" value="CCDC158"/>
</dbReference>
<evidence type="ECO:0000313" key="4">
    <source>
        <dbReference type="Proteomes" id="UP000593567"/>
    </source>
</evidence>
<evidence type="ECO:0000313" key="3">
    <source>
        <dbReference type="EMBL" id="KAF6032051.1"/>
    </source>
</evidence>
<keyword evidence="4" id="KW-1185">Reference proteome</keyword>
<sequence length="532" mass="61065">MKNEQIDKVTSERDQFVNMLEQRNKQFGEISLACERSNMQREERERHLETLESTAARLEDRLSQAHHELSNYQQENATLHRTRDEFDSRIREMEMAVEKQTKKLKSKDKKIADAESERDRLDELLAHKSDTIIQLEDQIRCNENSLKDAKREISMLSEESSALKSVMKGQEGEMQREINNLLIKLKAVEQDYKLAKKALKSKEHVDKQASNMANNLQTELTDQRKYSDELRSKIRWMEDELDASKKDKLGVEEQCEQLQVELEHRCKAEQRLQQMLVTETSKSSMLQSKVVSLEDGLKETISRCSALQASAEHSEQNLYKLKLKHQLELKELQRNTGEQVIVPPAPMSPPKPQQDDGLATELKTVLKDMKSLLSSAQERKVYEKRKSCRASDRSDVSALSQSDGAAHDHPHSERSSRHRRGRESSGSLESLLMPTDLLSDRGDAHDSTPRHTRGDSAKTHSKHRSKSHRKVSEPLKTEAEILCKNLEKKLQHLTKLGEQSTRSSSRFIGSGQAPPPSTSYEKLHKYLRAQKS</sequence>
<reference evidence="3" key="1">
    <citation type="submission" date="2020-06" db="EMBL/GenBank/DDBJ databases">
        <title>Draft genome of Bugula neritina, a colonial animal packing powerful symbionts and potential medicines.</title>
        <authorList>
            <person name="Rayko M."/>
        </authorList>
    </citation>
    <scope>NUCLEOTIDE SEQUENCE [LARGE SCALE GENOMIC DNA]</scope>
    <source>
        <strain evidence="3">Kwan_BN1</strain>
    </source>
</reference>
<gene>
    <name evidence="3" type="ORF">EB796_009655</name>
</gene>
<feature type="coiled-coil region" evidence="1">
    <location>
        <begin position="41"/>
        <end position="261"/>
    </location>
</feature>
<feature type="region of interest" description="Disordered" evidence="2">
    <location>
        <begin position="494"/>
        <end position="532"/>
    </location>
</feature>
<dbReference type="Pfam" id="PF15921">
    <property type="entry name" value="CCDC158"/>
    <property type="match status" value="1"/>
</dbReference>
<dbReference type="AlphaFoldDB" id="A0A7J7K263"/>
<feature type="compositionally biased region" description="Basic and acidic residues" evidence="2">
    <location>
        <begin position="405"/>
        <end position="415"/>
    </location>
</feature>
<evidence type="ECO:0000256" key="1">
    <source>
        <dbReference type="SAM" id="Coils"/>
    </source>
</evidence>
<dbReference type="PANTHER" id="PTHR47615:SF1">
    <property type="entry name" value="COILED-COIL DOMAIN-CONTAINING PROTEIN 158"/>
    <property type="match status" value="1"/>
</dbReference>
<dbReference type="Gene3D" id="1.10.287.1490">
    <property type="match status" value="1"/>
</dbReference>
<evidence type="ECO:0000256" key="2">
    <source>
        <dbReference type="SAM" id="MobiDB-lite"/>
    </source>
</evidence>
<dbReference type="PANTHER" id="PTHR47615">
    <property type="entry name" value="COILED-COIL DOMAIN-CONTAINING PROTEIN 158"/>
    <property type="match status" value="1"/>
</dbReference>
<dbReference type="EMBL" id="VXIV02001538">
    <property type="protein sequence ID" value="KAF6032051.1"/>
    <property type="molecule type" value="Genomic_DNA"/>
</dbReference>